<gene>
    <name evidence="2" type="ORF">F2P81_016855</name>
</gene>
<name>A0A6A4SGR2_SCOMX</name>
<dbReference type="AlphaFoldDB" id="A0A6A4SGR2"/>
<reference evidence="2 3" key="1">
    <citation type="submission" date="2019-06" db="EMBL/GenBank/DDBJ databases">
        <title>Draft genomes of female and male turbot (Scophthalmus maximus).</title>
        <authorList>
            <person name="Xu H."/>
            <person name="Xu X.-W."/>
            <person name="Shao C."/>
            <person name="Chen S."/>
        </authorList>
    </citation>
    <scope>NUCLEOTIDE SEQUENCE [LARGE SCALE GENOMIC DNA]</scope>
    <source>
        <strain evidence="2">Ysfricsl-2016a</strain>
        <tissue evidence="2">Blood</tissue>
    </source>
</reference>
<sequence length="146" mass="16907">MSDLCSHYDKLLVITVIRPFVVVLSAHIIDVCFDLTAPDEPAYIVKGLCYKSLIEREEEHNDDDDDDDDNIKKVTRAAPPNQMCPSRDVFGYRHALIFRLFTVFETVEMFLYASNAFNKKEYVMFELLTIAIFKKQSGIRTVQLFD</sequence>
<evidence type="ECO:0000313" key="3">
    <source>
        <dbReference type="Proteomes" id="UP000438429"/>
    </source>
</evidence>
<dbReference type="Proteomes" id="UP000438429">
    <property type="component" value="Unassembled WGS sequence"/>
</dbReference>
<evidence type="ECO:0000313" key="2">
    <source>
        <dbReference type="EMBL" id="KAF0030124.1"/>
    </source>
</evidence>
<organism evidence="2 3">
    <name type="scientific">Scophthalmus maximus</name>
    <name type="common">Turbot</name>
    <name type="synonym">Psetta maxima</name>
    <dbReference type="NCBI Taxonomy" id="52904"/>
    <lineage>
        <taxon>Eukaryota</taxon>
        <taxon>Metazoa</taxon>
        <taxon>Chordata</taxon>
        <taxon>Craniata</taxon>
        <taxon>Vertebrata</taxon>
        <taxon>Euteleostomi</taxon>
        <taxon>Actinopterygii</taxon>
        <taxon>Neopterygii</taxon>
        <taxon>Teleostei</taxon>
        <taxon>Neoteleostei</taxon>
        <taxon>Acanthomorphata</taxon>
        <taxon>Carangaria</taxon>
        <taxon>Pleuronectiformes</taxon>
        <taxon>Pleuronectoidei</taxon>
        <taxon>Scophthalmidae</taxon>
        <taxon>Scophthalmus</taxon>
    </lineage>
</organism>
<protein>
    <submittedName>
        <fullName evidence="2">Uncharacterized protein</fullName>
    </submittedName>
</protein>
<dbReference type="EMBL" id="VEVO01000015">
    <property type="protein sequence ID" value="KAF0030124.1"/>
    <property type="molecule type" value="Genomic_DNA"/>
</dbReference>
<evidence type="ECO:0000256" key="1">
    <source>
        <dbReference type="SAM" id="MobiDB-lite"/>
    </source>
</evidence>
<feature type="compositionally biased region" description="Acidic residues" evidence="1">
    <location>
        <begin position="60"/>
        <end position="69"/>
    </location>
</feature>
<accession>A0A6A4SGR2</accession>
<feature type="region of interest" description="Disordered" evidence="1">
    <location>
        <begin position="59"/>
        <end position="79"/>
    </location>
</feature>
<comment type="caution">
    <text evidence="2">The sequence shown here is derived from an EMBL/GenBank/DDBJ whole genome shotgun (WGS) entry which is preliminary data.</text>
</comment>
<proteinExistence type="predicted"/>